<dbReference type="InterPro" id="IPR002495">
    <property type="entry name" value="Glyco_trans_8"/>
</dbReference>
<reference evidence="1 2" key="1">
    <citation type="submission" date="2016-10" db="EMBL/GenBank/DDBJ databases">
        <title>Genome sequence of the ascomycete fungus Penicillium subrubescens.</title>
        <authorList>
            <person name="De Vries R.P."/>
            <person name="Peng M."/>
            <person name="Dilokpimol A."/>
            <person name="Hilden K."/>
            <person name="Makela M.R."/>
            <person name="Grigoriev I."/>
            <person name="Riley R."/>
            <person name="Granchi Z."/>
        </authorList>
    </citation>
    <scope>NUCLEOTIDE SEQUENCE [LARGE SCALE GENOMIC DNA]</scope>
    <source>
        <strain evidence="1 2">CBS 132785</strain>
    </source>
</reference>
<sequence length="346" mass="39849">MLMFKSQTSPYFRRVLLAFICLFIIFWATVSLHPLYFIRDVKSIVTTPSDRLSSPRYAFATILTAEGDVEYPAVEEPYLKAARLLTYQLLHNPRTRNGSHEIPFLVLVTPDVPQTHREILKNDGATIVPVESLGRDWIHPKWGRWSGVLAKLNLWKLEQYEKIAFLDADSVIFRPIDGIFESPETNLRDTLTPKLNTTAQLPEHYMISGIHDPWMEEFMPPVEGDEFYEKNNYMNAGFFVLRPSKTLFDYYVSILDTPDQFDSAYPEQNLLNCAHRTDGPMPWQDLGPGWNFKGGSQSDYEGGLKSIHHKWWRPIGDGYMAARIANAMEEMEIYFQELKGQAEGLS</sequence>
<dbReference type="PANTHER" id="PTHR11183">
    <property type="entry name" value="GLYCOGENIN SUBFAMILY MEMBER"/>
    <property type="match status" value="1"/>
</dbReference>
<dbReference type="Gene3D" id="3.90.550.10">
    <property type="entry name" value="Spore Coat Polysaccharide Biosynthesis Protein SpsA, Chain A"/>
    <property type="match status" value="1"/>
</dbReference>
<name>A0A1Q5TCL6_9EURO</name>
<gene>
    <name evidence="1" type="ORF">PENSUB_9877</name>
</gene>
<accession>A0A1Q5TCL6</accession>
<protein>
    <submittedName>
        <fullName evidence="1">Meiotically up-regulated gene 136 protein</fullName>
    </submittedName>
</protein>
<dbReference type="Proteomes" id="UP000186955">
    <property type="component" value="Unassembled WGS sequence"/>
</dbReference>
<dbReference type="EMBL" id="MNBE01000683">
    <property type="protein sequence ID" value="OKO97951.1"/>
    <property type="molecule type" value="Genomic_DNA"/>
</dbReference>
<evidence type="ECO:0000313" key="2">
    <source>
        <dbReference type="Proteomes" id="UP000186955"/>
    </source>
</evidence>
<proteinExistence type="predicted"/>
<keyword evidence="2" id="KW-1185">Reference proteome</keyword>
<dbReference type="InterPro" id="IPR050587">
    <property type="entry name" value="GNT1/Glycosyltrans_8"/>
</dbReference>
<dbReference type="AlphaFoldDB" id="A0A1Q5TCL6"/>
<dbReference type="Pfam" id="PF01501">
    <property type="entry name" value="Glyco_transf_8"/>
    <property type="match status" value="1"/>
</dbReference>
<evidence type="ECO:0000313" key="1">
    <source>
        <dbReference type="EMBL" id="OKO97951.1"/>
    </source>
</evidence>
<dbReference type="OrthoDB" id="2014201at2759"/>
<dbReference type="GO" id="GO:0016757">
    <property type="term" value="F:glycosyltransferase activity"/>
    <property type="evidence" value="ECO:0007669"/>
    <property type="project" value="InterPro"/>
</dbReference>
<comment type="caution">
    <text evidence="1">The sequence shown here is derived from an EMBL/GenBank/DDBJ whole genome shotgun (WGS) entry which is preliminary data.</text>
</comment>
<dbReference type="SUPFAM" id="SSF53448">
    <property type="entry name" value="Nucleotide-diphospho-sugar transferases"/>
    <property type="match status" value="1"/>
</dbReference>
<dbReference type="InterPro" id="IPR029044">
    <property type="entry name" value="Nucleotide-diphossugar_trans"/>
</dbReference>
<dbReference type="STRING" id="1316194.A0A1Q5TCL6"/>
<organism evidence="1 2">
    <name type="scientific">Penicillium subrubescens</name>
    <dbReference type="NCBI Taxonomy" id="1316194"/>
    <lineage>
        <taxon>Eukaryota</taxon>
        <taxon>Fungi</taxon>
        <taxon>Dikarya</taxon>
        <taxon>Ascomycota</taxon>
        <taxon>Pezizomycotina</taxon>
        <taxon>Eurotiomycetes</taxon>
        <taxon>Eurotiomycetidae</taxon>
        <taxon>Eurotiales</taxon>
        <taxon>Aspergillaceae</taxon>
        <taxon>Penicillium</taxon>
    </lineage>
</organism>